<feature type="transmembrane region" description="Helical" evidence="1">
    <location>
        <begin position="167"/>
        <end position="185"/>
    </location>
</feature>
<dbReference type="AlphaFoldDB" id="A0A7X9FPU7"/>
<comment type="caution">
    <text evidence="2">The sequence shown here is derived from an EMBL/GenBank/DDBJ whole genome shotgun (WGS) entry which is preliminary data.</text>
</comment>
<accession>A0A7X9FPU7</accession>
<feature type="transmembrane region" description="Helical" evidence="1">
    <location>
        <begin position="45"/>
        <end position="68"/>
    </location>
</feature>
<feature type="transmembrane region" description="Helical" evidence="1">
    <location>
        <begin position="123"/>
        <end position="146"/>
    </location>
</feature>
<protein>
    <submittedName>
        <fullName evidence="2">Uncharacterized protein</fullName>
    </submittedName>
</protein>
<keyword evidence="1" id="KW-1133">Transmembrane helix</keyword>
<keyword evidence="1" id="KW-0472">Membrane</keyword>
<keyword evidence="1" id="KW-0812">Transmembrane</keyword>
<feature type="transmembrane region" description="Helical" evidence="1">
    <location>
        <begin position="80"/>
        <end position="103"/>
    </location>
</feature>
<organism evidence="2 3">
    <name type="scientific">SAR324 cluster bacterium</name>
    <dbReference type="NCBI Taxonomy" id="2024889"/>
    <lineage>
        <taxon>Bacteria</taxon>
        <taxon>Deltaproteobacteria</taxon>
        <taxon>SAR324 cluster</taxon>
    </lineage>
</organism>
<name>A0A7X9FPU7_9DELT</name>
<dbReference type="EMBL" id="JAAZON010000028">
    <property type="protein sequence ID" value="NMC61691.1"/>
    <property type="molecule type" value="Genomic_DNA"/>
</dbReference>
<proteinExistence type="predicted"/>
<sequence length="197" mass="21236">MMIPFLGLCAVVLCIYGSVLSLPLFILGISSAIFLQWIDISFSLPLLIVLIFSLLSIPAAAYLAGGIIDKASLKLHGRGLLAPLALVLCGFLVLESDCLYKLLRAVADGSKASSLHYLQATVLILSDVLIAAGLTSVVLLLVPLVFEIPIHWALDSSNISIRSELSALRSILTLLIFAIGFRLISDFFSHQFSVMHL</sequence>
<dbReference type="Proteomes" id="UP000524246">
    <property type="component" value="Unassembled WGS sequence"/>
</dbReference>
<gene>
    <name evidence="2" type="ORF">GYA55_00840</name>
</gene>
<evidence type="ECO:0000313" key="3">
    <source>
        <dbReference type="Proteomes" id="UP000524246"/>
    </source>
</evidence>
<reference evidence="2 3" key="1">
    <citation type="journal article" date="2020" name="Biotechnol. Biofuels">
        <title>New insights from the biogas microbiome by comprehensive genome-resolved metagenomics of nearly 1600 species originating from multiple anaerobic digesters.</title>
        <authorList>
            <person name="Campanaro S."/>
            <person name="Treu L."/>
            <person name="Rodriguez-R L.M."/>
            <person name="Kovalovszki A."/>
            <person name="Ziels R.M."/>
            <person name="Maus I."/>
            <person name="Zhu X."/>
            <person name="Kougias P.G."/>
            <person name="Basile A."/>
            <person name="Luo G."/>
            <person name="Schluter A."/>
            <person name="Konstantinidis K.T."/>
            <person name="Angelidaki I."/>
        </authorList>
    </citation>
    <scope>NUCLEOTIDE SEQUENCE [LARGE SCALE GENOMIC DNA]</scope>
    <source>
        <strain evidence="2">AS27yjCOA_65</strain>
    </source>
</reference>
<evidence type="ECO:0000313" key="2">
    <source>
        <dbReference type="EMBL" id="NMC61691.1"/>
    </source>
</evidence>
<evidence type="ECO:0000256" key="1">
    <source>
        <dbReference type="SAM" id="Phobius"/>
    </source>
</evidence>